<dbReference type="EMBL" id="CAJNNW010035136">
    <property type="protein sequence ID" value="CAE8725855.1"/>
    <property type="molecule type" value="Genomic_DNA"/>
</dbReference>
<feature type="region of interest" description="Disordered" evidence="1">
    <location>
        <begin position="65"/>
        <end position="167"/>
    </location>
</feature>
<comment type="caution">
    <text evidence="3">The sequence shown here is derived from an EMBL/GenBank/DDBJ whole genome shotgun (WGS) entry which is preliminary data.</text>
</comment>
<feature type="domain" description="UBA" evidence="2">
    <location>
        <begin position="1"/>
        <end position="37"/>
    </location>
</feature>
<sequence>DVLRDLDAFGFPRDYAVRCLELNKHNHVTTTYYLLAEKKRRMMEKLGLAVPHNGSGTVNRVDPHAAFEALGDSHPPPTAAVGGRISPPRPSREGYTSPREAAAFAVSPRSAEQPPRGSGIPGAPLSSRSTQPTSARGDFSTRGEQPTSARGERMGARSPTQGGGGYA</sequence>
<evidence type="ECO:0000313" key="4">
    <source>
        <dbReference type="Proteomes" id="UP000626109"/>
    </source>
</evidence>
<reference evidence="3" key="1">
    <citation type="submission" date="2021-02" db="EMBL/GenBank/DDBJ databases">
        <authorList>
            <person name="Dougan E. K."/>
            <person name="Rhodes N."/>
            <person name="Thang M."/>
            <person name="Chan C."/>
        </authorList>
    </citation>
    <scope>NUCLEOTIDE SEQUENCE</scope>
</reference>
<name>A0A813LJN1_POLGL</name>
<proteinExistence type="predicted"/>
<dbReference type="Proteomes" id="UP000626109">
    <property type="component" value="Unassembled WGS sequence"/>
</dbReference>
<feature type="non-terminal residue" evidence="3">
    <location>
        <position position="1"/>
    </location>
</feature>
<gene>
    <name evidence="3" type="ORF">PGLA2088_LOCUS44298</name>
</gene>
<dbReference type="CDD" id="cd14335">
    <property type="entry name" value="UBA_SnRK1_plant"/>
    <property type="match status" value="1"/>
</dbReference>
<protein>
    <recommendedName>
        <fullName evidence="2">UBA domain-containing protein</fullName>
    </recommendedName>
</protein>
<accession>A0A813LJN1</accession>
<feature type="non-terminal residue" evidence="3">
    <location>
        <position position="167"/>
    </location>
</feature>
<evidence type="ECO:0000256" key="1">
    <source>
        <dbReference type="SAM" id="MobiDB-lite"/>
    </source>
</evidence>
<evidence type="ECO:0000313" key="3">
    <source>
        <dbReference type="EMBL" id="CAE8725855.1"/>
    </source>
</evidence>
<evidence type="ECO:0000259" key="2">
    <source>
        <dbReference type="PROSITE" id="PS50030"/>
    </source>
</evidence>
<dbReference type="InterPro" id="IPR015940">
    <property type="entry name" value="UBA"/>
</dbReference>
<organism evidence="3 4">
    <name type="scientific">Polarella glacialis</name>
    <name type="common">Dinoflagellate</name>
    <dbReference type="NCBI Taxonomy" id="89957"/>
    <lineage>
        <taxon>Eukaryota</taxon>
        <taxon>Sar</taxon>
        <taxon>Alveolata</taxon>
        <taxon>Dinophyceae</taxon>
        <taxon>Suessiales</taxon>
        <taxon>Suessiaceae</taxon>
        <taxon>Polarella</taxon>
    </lineage>
</organism>
<dbReference type="AlphaFoldDB" id="A0A813LJN1"/>
<dbReference type="PROSITE" id="PS50030">
    <property type="entry name" value="UBA"/>
    <property type="match status" value="1"/>
</dbReference>